<dbReference type="PROSITE" id="PS50893">
    <property type="entry name" value="ABC_TRANSPORTER_2"/>
    <property type="match status" value="1"/>
</dbReference>
<keyword evidence="3" id="KW-1003">Cell membrane</keyword>
<dbReference type="Gene3D" id="3.40.50.300">
    <property type="entry name" value="P-loop containing nucleotide triphosphate hydrolases"/>
    <property type="match status" value="1"/>
</dbReference>
<reference evidence="8" key="1">
    <citation type="journal article" date="2019" name="Int. J. Syst. Evol. Microbiol.">
        <title>The Global Catalogue of Microorganisms (GCM) 10K type strain sequencing project: providing services to taxonomists for standard genome sequencing and annotation.</title>
        <authorList>
            <consortium name="The Broad Institute Genomics Platform"/>
            <consortium name="The Broad Institute Genome Sequencing Center for Infectious Disease"/>
            <person name="Wu L."/>
            <person name="Ma J."/>
        </authorList>
    </citation>
    <scope>NUCLEOTIDE SEQUENCE [LARGE SCALE GENOMIC DNA]</scope>
    <source>
        <strain evidence="8">JCM 11650</strain>
    </source>
</reference>
<name>A0ABV9GTS7_9BURK</name>
<protein>
    <submittedName>
        <fullName evidence="7">ABC transporter ATP-binding protein</fullName>
    </submittedName>
</protein>
<keyword evidence="8" id="KW-1185">Reference proteome</keyword>
<dbReference type="InterPro" id="IPR027417">
    <property type="entry name" value="P-loop_NTPase"/>
</dbReference>
<evidence type="ECO:0000256" key="3">
    <source>
        <dbReference type="ARBA" id="ARBA00022475"/>
    </source>
</evidence>
<proteinExistence type="inferred from homology"/>
<dbReference type="SUPFAM" id="SSF52540">
    <property type="entry name" value="P-loop containing nucleoside triphosphate hydrolases"/>
    <property type="match status" value="1"/>
</dbReference>
<dbReference type="RefSeq" id="WP_377724599.1">
    <property type="nucleotide sequence ID" value="NZ_JBHSEW010000003.1"/>
</dbReference>
<evidence type="ECO:0000256" key="5">
    <source>
        <dbReference type="ARBA" id="ARBA00022840"/>
    </source>
</evidence>
<evidence type="ECO:0000313" key="7">
    <source>
        <dbReference type="EMBL" id="MFC4621611.1"/>
    </source>
</evidence>
<dbReference type="EMBL" id="JBHSEW010000003">
    <property type="protein sequence ID" value="MFC4621611.1"/>
    <property type="molecule type" value="Genomic_DNA"/>
</dbReference>
<keyword evidence="4" id="KW-0547">Nucleotide-binding</keyword>
<comment type="similarity">
    <text evidence="1">Belongs to the ABC transporter superfamily.</text>
</comment>
<evidence type="ECO:0000256" key="4">
    <source>
        <dbReference type="ARBA" id="ARBA00022741"/>
    </source>
</evidence>
<evidence type="ECO:0000256" key="2">
    <source>
        <dbReference type="ARBA" id="ARBA00022448"/>
    </source>
</evidence>
<evidence type="ECO:0000259" key="6">
    <source>
        <dbReference type="PROSITE" id="PS50893"/>
    </source>
</evidence>
<dbReference type="InterPro" id="IPR003439">
    <property type="entry name" value="ABC_transporter-like_ATP-bd"/>
</dbReference>
<dbReference type="GO" id="GO:0005524">
    <property type="term" value="F:ATP binding"/>
    <property type="evidence" value="ECO:0007669"/>
    <property type="project" value="UniProtKB-KW"/>
</dbReference>
<dbReference type="PANTHER" id="PTHR43335">
    <property type="entry name" value="ABC TRANSPORTER, ATP-BINDING PROTEIN"/>
    <property type="match status" value="1"/>
</dbReference>
<dbReference type="Proteomes" id="UP001595967">
    <property type="component" value="Unassembled WGS sequence"/>
</dbReference>
<keyword evidence="3" id="KW-0472">Membrane</keyword>
<dbReference type="InterPro" id="IPR003593">
    <property type="entry name" value="AAA+_ATPase"/>
</dbReference>
<dbReference type="Pfam" id="PF00005">
    <property type="entry name" value="ABC_tran"/>
    <property type="match status" value="1"/>
</dbReference>
<gene>
    <name evidence="7" type="ORF">ACFO3A_05225</name>
</gene>
<feature type="domain" description="ABC transporter" evidence="6">
    <location>
        <begin position="2"/>
        <end position="232"/>
    </location>
</feature>
<dbReference type="CDD" id="cd03230">
    <property type="entry name" value="ABC_DR_subfamily_A"/>
    <property type="match status" value="1"/>
</dbReference>
<keyword evidence="2" id="KW-0813">Transport</keyword>
<sequence>MIAITDLIFEYPGHRALDGISLEIPAGSVTALVGPNGAGKSTLLRCLAGLEQPLSGQVRVRGIDVAAQPRQVHRYLGYLSDFFGLYERLTVAQGLEYAARAMGLERHAAQARVPQVAQQLDLLPLLERLPSQLSRGQRQRLAIGQAIIHQPAVLLLDEPASGLDPEARSDLAALLRQLQAQGMTLIVSSHILSELDEYCTHLLALRGGQVESHGALRANRDDAPQLQLFALELGQSLPLEQLRALVDADSVQDWGGGDQPLLLWLPAAAAQRAALLMQWVRAGLPVAGLYPQRESVQQRYIRRLPHTKEGAP</sequence>
<organism evidence="7 8">
    <name type="scientific">Comamonas nitrativorans</name>
    <dbReference type="NCBI Taxonomy" id="108437"/>
    <lineage>
        <taxon>Bacteria</taxon>
        <taxon>Pseudomonadati</taxon>
        <taxon>Pseudomonadota</taxon>
        <taxon>Betaproteobacteria</taxon>
        <taxon>Burkholderiales</taxon>
        <taxon>Comamonadaceae</taxon>
        <taxon>Comamonas</taxon>
    </lineage>
</organism>
<evidence type="ECO:0000313" key="8">
    <source>
        <dbReference type="Proteomes" id="UP001595967"/>
    </source>
</evidence>
<keyword evidence="5 7" id="KW-0067">ATP-binding</keyword>
<dbReference type="SMART" id="SM00382">
    <property type="entry name" value="AAA"/>
    <property type="match status" value="1"/>
</dbReference>
<evidence type="ECO:0000256" key="1">
    <source>
        <dbReference type="ARBA" id="ARBA00005417"/>
    </source>
</evidence>
<comment type="caution">
    <text evidence="7">The sequence shown here is derived from an EMBL/GenBank/DDBJ whole genome shotgun (WGS) entry which is preliminary data.</text>
</comment>
<accession>A0ABV9GTS7</accession>